<protein>
    <submittedName>
        <fullName evidence="2">Uncharacterized protein</fullName>
    </submittedName>
</protein>
<proteinExistence type="predicted"/>
<dbReference type="EMBL" id="SHLC01000001">
    <property type="protein sequence ID" value="RZU64888.1"/>
    <property type="molecule type" value="Genomic_DNA"/>
</dbReference>
<comment type="caution">
    <text evidence="2">The sequence shown here is derived from an EMBL/GenBank/DDBJ whole genome shotgun (WGS) entry which is preliminary data.</text>
</comment>
<dbReference type="Proteomes" id="UP000291483">
    <property type="component" value="Unassembled WGS sequence"/>
</dbReference>
<name>A0A4Q8AKG4_9MICO</name>
<feature type="transmembrane region" description="Helical" evidence="1">
    <location>
        <begin position="69"/>
        <end position="89"/>
    </location>
</feature>
<feature type="transmembrane region" description="Helical" evidence="1">
    <location>
        <begin position="96"/>
        <end position="116"/>
    </location>
</feature>
<keyword evidence="1" id="KW-0812">Transmembrane</keyword>
<dbReference type="OrthoDB" id="9976508at2"/>
<organism evidence="2 3">
    <name type="scientific">Microterricola gilva</name>
    <dbReference type="NCBI Taxonomy" id="393267"/>
    <lineage>
        <taxon>Bacteria</taxon>
        <taxon>Bacillati</taxon>
        <taxon>Actinomycetota</taxon>
        <taxon>Actinomycetes</taxon>
        <taxon>Micrococcales</taxon>
        <taxon>Microbacteriaceae</taxon>
        <taxon>Microterricola</taxon>
    </lineage>
</organism>
<evidence type="ECO:0000313" key="2">
    <source>
        <dbReference type="EMBL" id="RZU64888.1"/>
    </source>
</evidence>
<evidence type="ECO:0000313" key="3">
    <source>
        <dbReference type="Proteomes" id="UP000291483"/>
    </source>
</evidence>
<evidence type="ECO:0000256" key="1">
    <source>
        <dbReference type="SAM" id="Phobius"/>
    </source>
</evidence>
<reference evidence="2 3" key="1">
    <citation type="submission" date="2019-02" db="EMBL/GenBank/DDBJ databases">
        <title>Sequencing the genomes of 1000 actinobacteria strains.</title>
        <authorList>
            <person name="Klenk H.-P."/>
        </authorList>
    </citation>
    <scope>NUCLEOTIDE SEQUENCE [LARGE SCALE GENOMIC DNA]</scope>
    <source>
        <strain evidence="2 3">DSM 18319</strain>
    </source>
</reference>
<feature type="transmembrane region" description="Helical" evidence="1">
    <location>
        <begin position="19"/>
        <end position="41"/>
    </location>
</feature>
<keyword evidence="1" id="KW-1133">Transmembrane helix</keyword>
<sequence length="127" mass="13782">MTAEDSSAPIAPTVRGKRLVALAIVLILAQGVLTIALSFYILDRAYTFVDGCAVCSIDELYMLGDGPKLALASVWLTPLFGTLAGIFLLSSPLYRWAWLPPLMTMLVSIALCLYFISTFEYTPRTGG</sequence>
<dbReference type="RefSeq" id="WP_130505322.1">
    <property type="nucleotide sequence ID" value="NZ_SHLC01000001.1"/>
</dbReference>
<dbReference type="AlphaFoldDB" id="A0A4Q8AKG4"/>
<gene>
    <name evidence="2" type="ORF">EV379_1199</name>
</gene>
<accession>A0A4Q8AKG4</accession>
<keyword evidence="1" id="KW-0472">Membrane</keyword>
<keyword evidence="3" id="KW-1185">Reference proteome</keyword>